<sequence>MSTRFQKSRNAEKLIFSPHHFPFSKINEVFVKPSFFLFRSPPSPPIYMRVLVYTSLQQGRQEGDQGFGHFRMENNCSNDDSRGRNGDGDNGYVGFPIHSQVIKIRREFEKVKHPSLQQIEVRGVVKCRISRQRSRSPLGLAERPISVGS</sequence>
<accession>A0AAD6PGZ1</accession>
<keyword evidence="3" id="KW-1185">Reference proteome</keyword>
<organism evidence="2 3">
    <name type="scientific">Salix udensis</name>
    <dbReference type="NCBI Taxonomy" id="889485"/>
    <lineage>
        <taxon>Eukaryota</taxon>
        <taxon>Viridiplantae</taxon>
        <taxon>Streptophyta</taxon>
        <taxon>Embryophyta</taxon>
        <taxon>Tracheophyta</taxon>
        <taxon>Spermatophyta</taxon>
        <taxon>Magnoliopsida</taxon>
        <taxon>eudicotyledons</taxon>
        <taxon>Gunneridae</taxon>
        <taxon>Pentapetalae</taxon>
        <taxon>rosids</taxon>
        <taxon>fabids</taxon>
        <taxon>Malpighiales</taxon>
        <taxon>Salicaceae</taxon>
        <taxon>Saliceae</taxon>
        <taxon>Salix</taxon>
    </lineage>
</organism>
<dbReference type="PANTHER" id="PTHR34780:SF2">
    <property type="entry name" value="GENOME ASSEMBLY, CHROMOSOME: A02"/>
    <property type="match status" value="1"/>
</dbReference>
<name>A0AAD6PGZ1_9ROSI</name>
<evidence type="ECO:0000313" key="2">
    <source>
        <dbReference type="EMBL" id="KAJ6429912.1"/>
    </source>
</evidence>
<protein>
    <submittedName>
        <fullName evidence="2">Uncharacterized protein</fullName>
    </submittedName>
</protein>
<dbReference type="Proteomes" id="UP001162972">
    <property type="component" value="Chromosome 8"/>
</dbReference>
<comment type="caution">
    <text evidence="2">The sequence shown here is derived from an EMBL/GenBank/DDBJ whole genome shotgun (WGS) entry which is preliminary data.</text>
</comment>
<evidence type="ECO:0000313" key="3">
    <source>
        <dbReference type="Proteomes" id="UP001162972"/>
    </source>
</evidence>
<feature type="region of interest" description="Disordered" evidence="1">
    <location>
        <begin position="64"/>
        <end position="90"/>
    </location>
</feature>
<evidence type="ECO:0000256" key="1">
    <source>
        <dbReference type="SAM" id="MobiDB-lite"/>
    </source>
</evidence>
<dbReference type="EMBL" id="JAPFFJ010000004">
    <property type="protein sequence ID" value="KAJ6429912.1"/>
    <property type="molecule type" value="Genomic_DNA"/>
</dbReference>
<dbReference type="AlphaFoldDB" id="A0AAD6PGZ1"/>
<proteinExistence type="predicted"/>
<reference evidence="2 3" key="1">
    <citation type="journal article" date="2023" name="Int. J. Mol. Sci.">
        <title>De Novo Assembly and Annotation of 11 Diverse Shrub Willow (Salix) Genomes Reveals Novel Gene Organization in Sex-Linked Regions.</title>
        <authorList>
            <person name="Hyden B."/>
            <person name="Feng K."/>
            <person name="Yates T.B."/>
            <person name="Jawdy S."/>
            <person name="Cereghino C."/>
            <person name="Smart L.B."/>
            <person name="Muchero W."/>
        </authorList>
    </citation>
    <scope>NUCLEOTIDE SEQUENCE [LARGE SCALE GENOMIC DNA]</scope>
    <source>
        <tissue evidence="2">Shoot tip</tissue>
    </source>
</reference>
<gene>
    <name evidence="2" type="ORF">OIU84_021344</name>
</gene>
<dbReference type="PANTHER" id="PTHR34780">
    <property type="entry name" value="OS08G0427800 PROTEIN"/>
    <property type="match status" value="1"/>
</dbReference>